<comment type="similarity">
    <text evidence="2 7">Belongs to the tetraspanin (TM4SF) family.</text>
</comment>
<sequence length="240" mass="25805">MGCISKYGLFLVNSAIIFMGVTVVGVAAAILQQDTLFGVLLSKVFYSVPLSALIAGLFLTFLGVLGCWGALKEDTCILKLYAVIVAMLLLLVVTVGVMLLVFTAGTAAFLISNMKIIFNEYGGEDEHITNDIDFIQHNTHCCGIYGYKDWVDFNYGNGTSVADGCCKNETVGCGVDLLENPNVEDLVYTAGCLVFLTSAFNSVCIALGVITLILAGIQILSISWVCIIIRDAASYHRLIE</sequence>
<gene>
    <name evidence="8" type="ORF">OTU49_006244</name>
</gene>
<keyword evidence="3 7" id="KW-0812">Transmembrane</keyword>
<comment type="caution">
    <text evidence="8">The sequence shown here is derived from an EMBL/GenBank/DDBJ whole genome shotgun (WGS) entry which is preliminary data.</text>
</comment>
<feature type="transmembrane region" description="Helical" evidence="7">
    <location>
        <begin position="205"/>
        <end position="229"/>
    </location>
</feature>
<dbReference type="GO" id="GO:0005886">
    <property type="term" value="C:plasma membrane"/>
    <property type="evidence" value="ECO:0007669"/>
    <property type="project" value="TreeGrafter"/>
</dbReference>
<evidence type="ECO:0000313" key="8">
    <source>
        <dbReference type="EMBL" id="KAK8733926.1"/>
    </source>
</evidence>
<name>A0AAW0X409_CHEQU</name>
<evidence type="ECO:0000256" key="7">
    <source>
        <dbReference type="RuleBase" id="RU361218"/>
    </source>
</evidence>
<feature type="transmembrane region" description="Helical" evidence="7">
    <location>
        <begin position="44"/>
        <end position="68"/>
    </location>
</feature>
<dbReference type="Proteomes" id="UP001445076">
    <property type="component" value="Unassembled WGS sequence"/>
</dbReference>
<dbReference type="InterPro" id="IPR008952">
    <property type="entry name" value="Tetraspanin_EC2_sf"/>
</dbReference>
<dbReference type="InterPro" id="IPR000301">
    <property type="entry name" value="Tetraspanin_animals"/>
</dbReference>
<protein>
    <recommendedName>
        <fullName evidence="7">Tetraspanin</fullName>
    </recommendedName>
</protein>
<dbReference type="PRINTS" id="PR00259">
    <property type="entry name" value="TMFOUR"/>
</dbReference>
<dbReference type="SUPFAM" id="SSF48652">
    <property type="entry name" value="Tetraspanin"/>
    <property type="match status" value="1"/>
</dbReference>
<reference evidence="8 9" key="1">
    <citation type="journal article" date="2024" name="BMC Genomics">
        <title>Genome assembly of redclaw crayfish (Cherax quadricarinatus) provides insights into its immune adaptation and hypoxia tolerance.</title>
        <authorList>
            <person name="Liu Z."/>
            <person name="Zheng J."/>
            <person name="Li H."/>
            <person name="Fang K."/>
            <person name="Wang S."/>
            <person name="He J."/>
            <person name="Zhou D."/>
            <person name="Weng S."/>
            <person name="Chi M."/>
            <person name="Gu Z."/>
            <person name="He J."/>
            <person name="Li F."/>
            <person name="Wang M."/>
        </authorList>
    </citation>
    <scope>NUCLEOTIDE SEQUENCE [LARGE SCALE GENOMIC DNA]</scope>
    <source>
        <strain evidence="8">ZL_2023a</strain>
    </source>
</reference>
<evidence type="ECO:0000256" key="2">
    <source>
        <dbReference type="ARBA" id="ARBA00006840"/>
    </source>
</evidence>
<feature type="transmembrane region" description="Helical" evidence="7">
    <location>
        <begin position="7"/>
        <end position="32"/>
    </location>
</feature>
<evidence type="ECO:0000256" key="3">
    <source>
        <dbReference type="ARBA" id="ARBA00022692"/>
    </source>
</evidence>
<dbReference type="InterPro" id="IPR018499">
    <property type="entry name" value="Tetraspanin/Peripherin"/>
</dbReference>
<organism evidence="8 9">
    <name type="scientific">Cherax quadricarinatus</name>
    <name type="common">Australian red claw crayfish</name>
    <dbReference type="NCBI Taxonomy" id="27406"/>
    <lineage>
        <taxon>Eukaryota</taxon>
        <taxon>Metazoa</taxon>
        <taxon>Ecdysozoa</taxon>
        <taxon>Arthropoda</taxon>
        <taxon>Crustacea</taxon>
        <taxon>Multicrustacea</taxon>
        <taxon>Malacostraca</taxon>
        <taxon>Eumalacostraca</taxon>
        <taxon>Eucarida</taxon>
        <taxon>Decapoda</taxon>
        <taxon>Pleocyemata</taxon>
        <taxon>Astacidea</taxon>
        <taxon>Parastacoidea</taxon>
        <taxon>Parastacidae</taxon>
        <taxon>Cherax</taxon>
    </lineage>
</organism>
<feature type="disulfide bond" evidence="6">
    <location>
        <begin position="141"/>
        <end position="173"/>
    </location>
</feature>
<evidence type="ECO:0000256" key="4">
    <source>
        <dbReference type="ARBA" id="ARBA00022989"/>
    </source>
</evidence>
<proteinExistence type="inferred from homology"/>
<evidence type="ECO:0000256" key="5">
    <source>
        <dbReference type="ARBA" id="ARBA00023136"/>
    </source>
</evidence>
<keyword evidence="4 7" id="KW-1133">Transmembrane helix</keyword>
<keyword evidence="6" id="KW-1015">Disulfide bond</keyword>
<feature type="transmembrane region" description="Helical" evidence="7">
    <location>
        <begin position="80"/>
        <end position="111"/>
    </location>
</feature>
<dbReference type="Gene3D" id="1.10.1450.10">
    <property type="entry name" value="Tetraspanin"/>
    <property type="match status" value="1"/>
</dbReference>
<accession>A0AAW0X409</accession>
<dbReference type="AlphaFoldDB" id="A0AAW0X409"/>
<dbReference type="PANTHER" id="PTHR19282">
    <property type="entry name" value="TETRASPANIN"/>
    <property type="match status" value="1"/>
</dbReference>
<dbReference type="Pfam" id="PF00335">
    <property type="entry name" value="Tetraspanin"/>
    <property type="match status" value="1"/>
</dbReference>
<dbReference type="PANTHER" id="PTHR19282:SF544">
    <property type="entry name" value="TETRASPANIN"/>
    <property type="match status" value="1"/>
</dbReference>
<evidence type="ECO:0000313" key="9">
    <source>
        <dbReference type="Proteomes" id="UP001445076"/>
    </source>
</evidence>
<keyword evidence="5 7" id="KW-0472">Membrane</keyword>
<dbReference type="EMBL" id="JARKIK010000052">
    <property type="protein sequence ID" value="KAK8733926.1"/>
    <property type="molecule type" value="Genomic_DNA"/>
</dbReference>
<keyword evidence="9" id="KW-1185">Reference proteome</keyword>
<evidence type="ECO:0000256" key="6">
    <source>
        <dbReference type="PIRSR" id="PIRSR002419-1"/>
    </source>
</evidence>
<dbReference type="PIRSF" id="PIRSF002419">
    <property type="entry name" value="Tetraspanin"/>
    <property type="match status" value="1"/>
</dbReference>
<comment type="subcellular location">
    <subcellularLocation>
        <location evidence="1 7">Membrane</location>
        <topology evidence="1 7">Multi-pass membrane protein</topology>
    </subcellularLocation>
</comment>
<evidence type="ECO:0000256" key="1">
    <source>
        <dbReference type="ARBA" id="ARBA00004141"/>
    </source>
</evidence>